<dbReference type="AlphaFoldDB" id="E7FT38"/>
<dbReference type="EMBL" id="ACGS02000049">
    <property type="protein sequence ID" value="EFZ33895.1"/>
    <property type="molecule type" value="Genomic_DNA"/>
</dbReference>
<dbReference type="Proteomes" id="UP000004099">
    <property type="component" value="Unassembled WGS sequence"/>
</dbReference>
<protein>
    <submittedName>
        <fullName evidence="1">Uncharacterized protein</fullName>
    </submittedName>
</protein>
<dbReference type="HOGENOM" id="CLU_3169604_0_0_9"/>
<organism evidence="1 2">
    <name type="scientific">Ligilactobacillus ruminis ATCC 25644</name>
    <dbReference type="NCBI Taxonomy" id="525362"/>
    <lineage>
        <taxon>Bacteria</taxon>
        <taxon>Bacillati</taxon>
        <taxon>Bacillota</taxon>
        <taxon>Bacilli</taxon>
        <taxon>Lactobacillales</taxon>
        <taxon>Lactobacillaceae</taxon>
        <taxon>Ligilactobacillus</taxon>
    </lineage>
</organism>
<reference evidence="1 2" key="1">
    <citation type="submission" date="2011-01" db="EMBL/GenBank/DDBJ databases">
        <authorList>
            <person name="Muzny D."/>
            <person name="Qin X."/>
            <person name="Buhay C."/>
            <person name="Dugan-Rocha S."/>
            <person name="Ding Y."/>
            <person name="Chen G."/>
            <person name="Hawes A."/>
            <person name="Holder M."/>
            <person name="Jhangiani S."/>
            <person name="Johnson A."/>
            <person name="Khan Z."/>
            <person name="Li Z."/>
            <person name="Liu W."/>
            <person name="Liu X."/>
            <person name="Perez L."/>
            <person name="Shen H."/>
            <person name="Wang Q."/>
            <person name="Watt J."/>
            <person name="Xi L."/>
            <person name="Xin Y."/>
            <person name="Zhou J."/>
            <person name="Deng J."/>
            <person name="Jiang H."/>
            <person name="Liu Y."/>
            <person name="Qu J."/>
            <person name="Song X.-Z."/>
            <person name="Zhang L."/>
            <person name="Villasana D."/>
            <person name="Johnson A."/>
            <person name="Liu J."/>
            <person name="Liyanage D."/>
            <person name="Lorensuhewa L."/>
            <person name="Robinson T."/>
            <person name="Song A."/>
            <person name="Song B.-B."/>
            <person name="Dinh H."/>
            <person name="Thornton R."/>
            <person name="Coyle M."/>
            <person name="Francisco L."/>
            <person name="Jackson L."/>
            <person name="Javaid M."/>
            <person name="Korchina V."/>
            <person name="Kovar C."/>
            <person name="Mata R."/>
            <person name="Mathew T."/>
            <person name="Ngo R."/>
            <person name="Nguyen L."/>
            <person name="Nguyen N."/>
            <person name="Okwuonu G."/>
            <person name="Ongeri F."/>
            <person name="Pham C."/>
            <person name="Simmons D."/>
            <person name="Wilczek-Boney K."/>
            <person name="Hale W."/>
            <person name="Jakkamsetti A."/>
            <person name="Pham P."/>
            <person name="Ruth R."/>
            <person name="San Lucas F."/>
            <person name="Warren J."/>
            <person name="Zhang J."/>
            <person name="Zhao Z."/>
            <person name="Zhou C."/>
            <person name="Zhu D."/>
            <person name="Lee S."/>
            <person name="Bess C."/>
            <person name="Blankenburg K."/>
            <person name="Forbes L."/>
            <person name="Fu Q."/>
            <person name="Gubbala S."/>
            <person name="Hirani K."/>
            <person name="Jayaseelan J.C."/>
            <person name="Lara F."/>
            <person name="Munidasa M."/>
            <person name="Palculict T."/>
            <person name="Patil S."/>
            <person name="Pu L.-L."/>
            <person name="Saada N."/>
            <person name="Tang L."/>
            <person name="Weissenberger G."/>
            <person name="Zhu Y."/>
            <person name="Hemphill L."/>
            <person name="Shang Y."/>
            <person name="Youmans B."/>
            <person name="Ayvaz T."/>
            <person name="Ross M."/>
            <person name="Santibanez J."/>
            <person name="Aqrawi P."/>
            <person name="Gross S."/>
            <person name="Joshi V."/>
            <person name="Fowler G."/>
            <person name="Nazareth L."/>
            <person name="Reid J."/>
            <person name="Worley K."/>
            <person name="Petrosino J."/>
            <person name="Highlander S."/>
            <person name="Gibbs R."/>
        </authorList>
    </citation>
    <scope>NUCLEOTIDE SEQUENCE [LARGE SCALE GENOMIC DNA]</scope>
    <source>
        <strain evidence="1 2">ATCC 25644</strain>
    </source>
</reference>
<evidence type="ECO:0000313" key="1">
    <source>
        <dbReference type="EMBL" id="EFZ33895.1"/>
    </source>
</evidence>
<name>E7FT38_9LACO</name>
<proteinExistence type="predicted"/>
<gene>
    <name evidence="1" type="ORF">HMPREF0542_12065</name>
</gene>
<accession>E7FT38</accession>
<sequence>MIFTRLKKTIASKNGWKKLCRKLKKTDNLQQIANLIRVLRMHDNRLP</sequence>
<comment type="caution">
    <text evidence="1">The sequence shown here is derived from an EMBL/GenBank/DDBJ whole genome shotgun (WGS) entry which is preliminary data.</text>
</comment>
<evidence type="ECO:0000313" key="2">
    <source>
        <dbReference type="Proteomes" id="UP000004099"/>
    </source>
</evidence>